<sequence length="252" mass="27191">MKNKFIVCNWKMNGNKKLVTEFIDEISESTRSQGQGIPPKIIACFPFPYLPSLSSCANSADFENTDIISLGAQDCSSEERGAFTGDVSANMLRDIGCDYVILGHCERRKYHKESDSTILAKALSAIKNNITPIICIGESSPCKFDIEIQQQITSSIPSDGKIIIAYEPVWAVGAPYEAVSSGHISRAISYIKSCIHPAEDRCLGVLYGGAANTINALQIMASGADGLMLGRAGMNAKEVLDIAQICSSNQKN</sequence>
<dbReference type="PANTHER" id="PTHR21139">
    <property type="entry name" value="TRIOSEPHOSPHATE ISOMERASE"/>
    <property type="match status" value="1"/>
</dbReference>
<organism evidence="5 6">
    <name type="scientific">Candidatus Hydrogenosomobacter endosymbioticus</name>
    <dbReference type="NCBI Taxonomy" id="2558174"/>
    <lineage>
        <taxon>Bacteria</taxon>
        <taxon>Pseudomonadati</taxon>
        <taxon>Pseudomonadota</taxon>
        <taxon>Alphaproteobacteria</taxon>
        <taxon>Holosporales</taxon>
        <taxon>Holosporaceae</taxon>
        <taxon>Candidatus Hydrogenosomobacter</taxon>
    </lineage>
</organism>
<name>A0ABN6L3R5_9PROT</name>
<comment type="catalytic activity">
    <reaction evidence="4">
        <text>D-glyceraldehyde 3-phosphate = dihydroxyacetone phosphate</text>
        <dbReference type="Rhea" id="RHEA:18585"/>
        <dbReference type="ChEBI" id="CHEBI:57642"/>
        <dbReference type="ChEBI" id="CHEBI:59776"/>
        <dbReference type="EC" id="5.3.1.1"/>
    </reaction>
</comment>
<keyword evidence="4" id="KW-0324">Glycolysis</keyword>
<dbReference type="Proteomes" id="UP001320209">
    <property type="component" value="Chromosome"/>
</dbReference>
<dbReference type="GO" id="GO:0016853">
    <property type="term" value="F:isomerase activity"/>
    <property type="evidence" value="ECO:0007669"/>
    <property type="project" value="UniProtKB-KW"/>
</dbReference>
<dbReference type="InterPro" id="IPR013785">
    <property type="entry name" value="Aldolase_TIM"/>
</dbReference>
<comment type="subunit">
    <text evidence="4">Homodimer.</text>
</comment>
<dbReference type="InterPro" id="IPR000652">
    <property type="entry name" value="Triosephosphate_isomerase"/>
</dbReference>
<dbReference type="PROSITE" id="PS51440">
    <property type="entry name" value="TIM_2"/>
    <property type="match status" value="1"/>
</dbReference>
<evidence type="ECO:0000256" key="1">
    <source>
        <dbReference type="ARBA" id="ARBA00000148"/>
    </source>
</evidence>
<dbReference type="PANTHER" id="PTHR21139:SF42">
    <property type="entry name" value="TRIOSEPHOSPHATE ISOMERASE"/>
    <property type="match status" value="1"/>
</dbReference>
<keyword evidence="4" id="KW-0312">Gluconeogenesis</keyword>
<dbReference type="EC" id="5.3.1.1" evidence="4"/>
<comment type="catalytic activity">
    <reaction evidence="1">
        <text>L-erythrulose 1-phosphate = D-erythrulose 4-phosphate</text>
        <dbReference type="Rhea" id="RHEA:49588"/>
        <dbReference type="ChEBI" id="CHEBI:58002"/>
        <dbReference type="ChEBI" id="CHEBI:90796"/>
        <dbReference type="EC" id="5.3.1.33"/>
    </reaction>
</comment>
<comment type="pathway">
    <text evidence="4">Carbohydrate biosynthesis; gluconeogenesis.</text>
</comment>
<evidence type="ECO:0000313" key="6">
    <source>
        <dbReference type="Proteomes" id="UP001320209"/>
    </source>
</evidence>
<dbReference type="InterPro" id="IPR035990">
    <property type="entry name" value="TIM_sf"/>
</dbReference>
<evidence type="ECO:0000256" key="2">
    <source>
        <dbReference type="ARBA" id="ARBA00007422"/>
    </source>
</evidence>
<proteinExistence type="inferred from homology"/>
<reference evidence="5" key="1">
    <citation type="submission" date="2021-10" db="EMBL/GenBank/DDBJ databases">
        <title>Genome Sequence of The Candidatus Hydrogeosomobacter endosymbioticus, an Intracellular Bacterial Symbiont of the Anaerobic Ciliate GW7.</title>
        <authorList>
            <person name="Shiohama Y."/>
            <person name="Shinzato N."/>
        </authorList>
    </citation>
    <scope>NUCLEOTIDE SEQUENCE [LARGE SCALE GENOMIC DNA]</scope>
    <source>
        <strain evidence="5">200920</strain>
    </source>
</reference>
<comment type="similarity">
    <text evidence="2 4">Belongs to the triosephosphate isomerase family.</text>
</comment>
<keyword evidence="3 4" id="KW-0413">Isomerase</keyword>
<gene>
    <name evidence="5" type="primary">tpiA</name>
    <name evidence="5" type="ORF">HYD_6660</name>
</gene>
<evidence type="ECO:0000256" key="3">
    <source>
        <dbReference type="ARBA" id="ARBA00023235"/>
    </source>
</evidence>
<keyword evidence="6" id="KW-1185">Reference proteome</keyword>
<dbReference type="EMBL" id="AP025225">
    <property type="protein sequence ID" value="BDB96533.1"/>
    <property type="molecule type" value="Genomic_DNA"/>
</dbReference>
<dbReference type="RefSeq" id="WP_236864959.1">
    <property type="nucleotide sequence ID" value="NZ_AP025225.1"/>
</dbReference>
<dbReference type="CDD" id="cd00311">
    <property type="entry name" value="TIM"/>
    <property type="match status" value="1"/>
</dbReference>
<evidence type="ECO:0000313" key="5">
    <source>
        <dbReference type="EMBL" id="BDB96533.1"/>
    </source>
</evidence>
<comment type="subcellular location">
    <subcellularLocation>
        <location evidence="4">Cytoplasm</location>
    </subcellularLocation>
</comment>
<dbReference type="Pfam" id="PF00121">
    <property type="entry name" value="TIM"/>
    <property type="match status" value="1"/>
</dbReference>
<dbReference type="SUPFAM" id="SSF51351">
    <property type="entry name" value="Triosephosphate isomerase (TIM)"/>
    <property type="match status" value="1"/>
</dbReference>
<dbReference type="Gene3D" id="3.20.20.70">
    <property type="entry name" value="Aldolase class I"/>
    <property type="match status" value="1"/>
</dbReference>
<evidence type="ECO:0000256" key="4">
    <source>
        <dbReference type="RuleBase" id="RU363013"/>
    </source>
</evidence>
<keyword evidence="4" id="KW-0963">Cytoplasm</keyword>
<comment type="pathway">
    <text evidence="4">Carbohydrate degradation; glycolysis; D-glyceraldehyde 3-phosphate from glycerone phosphate: step 1/1.</text>
</comment>
<accession>A0ABN6L3R5</accession>
<protein>
    <recommendedName>
        <fullName evidence="4">Triosephosphate isomerase</fullName>
        <ecNumber evidence="4">5.3.1.1</ecNumber>
    </recommendedName>
</protein>